<evidence type="ECO:0000256" key="2">
    <source>
        <dbReference type="ARBA" id="ARBA00022801"/>
    </source>
</evidence>
<dbReference type="OrthoDB" id="287312at2759"/>
<name>A0A8S1TLD7_PAROT</name>
<evidence type="ECO:0000256" key="3">
    <source>
        <dbReference type="ARBA" id="ARBA00022839"/>
    </source>
</evidence>
<dbReference type="Proteomes" id="UP000683925">
    <property type="component" value="Unassembled WGS sequence"/>
</dbReference>
<dbReference type="PANTHER" id="PTHR23044">
    <property type="entry name" value="3'-5' EXONUCLEASE ERI1-RELATED"/>
    <property type="match status" value="1"/>
</dbReference>
<protein>
    <recommendedName>
        <fullName evidence="4">Exonuclease domain-containing protein</fullName>
    </recommendedName>
</protein>
<dbReference type="PANTHER" id="PTHR23044:SF61">
    <property type="entry name" value="3'-5' EXORIBONUCLEASE 1-RELATED"/>
    <property type="match status" value="1"/>
</dbReference>
<dbReference type="AlphaFoldDB" id="A0A8S1TLD7"/>
<organism evidence="5 6">
    <name type="scientific">Paramecium octaurelia</name>
    <dbReference type="NCBI Taxonomy" id="43137"/>
    <lineage>
        <taxon>Eukaryota</taxon>
        <taxon>Sar</taxon>
        <taxon>Alveolata</taxon>
        <taxon>Ciliophora</taxon>
        <taxon>Intramacronucleata</taxon>
        <taxon>Oligohymenophorea</taxon>
        <taxon>Peniculida</taxon>
        <taxon>Parameciidae</taxon>
        <taxon>Paramecium</taxon>
    </lineage>
</organism>
<reference evidence="5" key="1">
    <citation type="submission" date="2021-01" db="EMBL/GenBank/DDBJ databases">
        <authorList>
            <consortium name="Genoscope - CEA"/>
            <person name="William W."/>
        </authorList>
    </citation>
    <scope>NUCLEOTIDE SEQUENCE</scope>
</reference>
<sequence>MICSENCQYPWQCMICESVSDYFVKQCPQCQTPKEQFCRLLNTNYELNYQEQYKKIGIIEMECNQDRHNQEIIKLKISKILPQEIDDNEYFKKEFIIRPLTVPLIQSPQFQSVTQEQANDGVLFKSTFQYLNDTDLVIFENRAKAQMFLNSSIQNNVQCPIKQYIELKNVFPFQKPQLTMNDMLRWLKIPYSAQQFALTSIVIELLKRSYTFQAQMLQQLQFPIPEELSRLQGFTNLILFDIQVAQVEDNRQNYHQEIIEISAQVYNIDQRKRVQEFQKYIKPVDNPIISEYCTKQTGIKQFQINNGVSLQQAINQLTDIFKELGRFCIITQGDIDLIILKKEAERKKVKLVRNFTYYINIKKVFPKSLRSKTSLKDPSMTEMLECCGLLQYGNHESGTAKVVNLANLVDHLIFNENIRFDEKMLQYTCKI</sequence>
<comment type="caution">
    <text evidence="5">The sequence shown here is derived from an EMBL/GenBank/DDBJ whole genome shotgun (WGS) entry which is preliminary data.</text>
</comment>
<keyword evidence="3" id="KW-0269">Exonuclease</keyword>
<accession>A0A8S1TLD7</accession>
<dbReference type="InterPro" id="IPR047201">
    <property type="entry name" value="ERI-1_3'hExo-like"/>
</dbReference>
<dbReference type="OMA" id="TEMLECC"/>
<keyword evidence="2" id="KW-0378">Hydrolase</keyword>
<evidence type="ECO:0000313" key="6">
    <source>
        <dbReference type="Proteomes" id="UP000683925"/>
    </source>
</evidence>
<dbReference type="EMBL" id="CAJJDP010000027">
    <property type="protein sequence ID" value="CAD8153080.1"/>
    <property type="molecule type" value="Genomic_DNA"/>
</dbReference>
<proteinExistence type="predicted"/>
<dbReference type="InterPro" id="IPR051274">
    <property type="entry name" value="3-5_Exoribonuclease"/>
</dbReference>
<dbReference type="GO" id="GO:0000175">
    <property type="term" value="F:3'-5'-RNA exonuclease activity"/>
    <property type="evidence" value="ECO:0007669"/>
    <property type="project" value="InterPro"/>
</dbReference>
<keyword evidence="1" id="KW-0540">Nuclease</keyword>
<dbReference type="InterPro" id="IPR013520">
    <property type="entry name" value="Ribonucl_H"/>
</dbReference>
<dbReference type="SMART" id="SM00479">
    <property type="entry name" value="EXOIII"/>
    <property type="match status" value="1"/>
</dbReference>
<evidence type="ECO:0000313" key="5">
    <source>
        <dbReference type="EMBL" id="CAD8153080.1"/>
    </source>
</evidence>
<dbReference type="Pfam" id="PF00929">
    <property type="entry name" value="RNase_T"/>
    <property type="match status" value="1"/>
</dbReference>
<evidence type="ECO:0000259" key="4">
    <source>
        <dbReference type="SMART" id="SM00479"/>
    </source>
</evidence>
<gene>
    <name evidence="5" type="ORF">POCTA_138.1.T0270202</name>
</gene>
<evidence type="ECO:0000256" key="1">
    <source>
        <dbReference type="ARBA" id="ARBA00022722"/>
    </source>
</evidence>
<dbReference type="CDD" id="cd06133">
    <property type="entry name" value="ERI-1_3'hExo_like"/>
    <property type="match status" value="1"/>
</dbReference>
<keyword evidence="6" id="KW-1185">Reference proteome</keyword>
<feature type="domain" description="Exonuclease" evidence="4">
    <location>
        <begin position="236"/>
        <end position="418"/>
    </location>
</feature>